<dbReference type="AlphaFoldDB" id="A0A0F9M4U1"/>
<accession>A0A0F9M4U1</accession>
<evidence type="ECO:0000313" key="13">
    <source>
        <dbReference type="EMBL" id="KKN02430.1"/>
    </source>
</evidence>
<proteinExistence type="inferred from homology"/>
<keyword evidence="10" id="KW-0030">Aminoacyl-tRNA synthetase</keyword>
<evidence type="ECO:0000256" key="1">
    <source>
        <dbReference type="ARBA" id="ARBA00004496"/>
    </source>
</evidence>
<dbReference type="HAMAP" id="MF_00177">
    <property type="entry name" value="Lys_tRNA_synth_class1"/>
    <property type="match status" value="1"/>
</dbReference>
<dbReference type="PANTHER" id="PTHR37940">
    <property type="entry name" value="LYSINE--TRNA LIGASE"/>
    <property type="match status" value="1"/>
</dbReference>
<keyword evidence="9" id="KW-0648">Protein biosynthesis</keyword>
<keyword evidence="7" id="KW-0547">Nucleotide-binding</keyword>
<dbReference type="NCBIfam" id="TIGR00467">
    <property type="entry name" value="lysS_arch"/>
    <property type="match status" value="1"/>
</dbReference>
<evidence type="ECO:0000256" key="9">
    <source>
        <dbReference type="ARBA" id="ARBA00022917"/>
    </source>
</evidence>
<dbReference type="Gene3D" id="3.40.50.620">
    <property type="entry name" value="HUPs"/>
    <property type="match status" value="1"/>
</dbReference>
<dbReference type="GO" id="GO:0004824">
    <property type="term" value="F:lysine-tRNA ligase activity"/>
    <property type="evidence" value="ECO:0007669"/>
    <property type="project" value="UniProtKB-EC"/>
</dbReference>
<name>A0A0F9M4U1_9ZZZZ</name>
<dbReference type="InterPro" id="IPR014729">
    <property type="entry name" value="Rossmann-like_a/b/a_fold"/>
</dbReference>
<gene>
    <name evidence="13" type="ORF">LCGC14_1117760</name>
</gene>
<evidence type="ECO:0000256" key="6">
    <source>
        <dbReference type="ARBA" id="ARBA00022598"/>
    </source>
</evidence>
<reference evidence="13" key="1">
    <citation type="journal article" date="2015" name="Nature">
        <title>Complex archaea that bridge the gap between prokaryotes and eukaryotes.</title>
        <authorList>
            <person name="Spang A."/>
            <person name="Saw J.H."/>
            <person name="Jorgensen S.L."/>
            <person name="Zaremba-Niedzwiedzka K."/>
            <person name="Martijn J."/>
            <person name="Lind A.E."/>
            <person name="van Eijk R."/>
            <person name="Schleper C."/>
            <person name="Guy L."/>
            <person name="Ettema T.J."/>
        </authorList>
    </citation>
    <scope>NUCLEOTIDE SEQUENCE</scope>
</reference>
<evidence type="ECO:0000256" key="7">
    <source>
        <dbReference type="ARBA" id="ARBA00022741"/>
    </source>
</evidence>
<organism evidence="13">
    <name type="scientific">marine sediment metagenome</name>
    <dbReference type="NCBI Taxonomy" id="412755"/>
    <lineage>
        <taxon>unclassified sequences</taxon>
        <taxon>metagenomes</taxon>
        <taxon>ecological metagenomes</taxon>
    </lineage>
</organism>
<dbReference type="GO" id="GO:0006430">
    <property type="term" value="P:lysyl-tRNA aminoacylation"/>
    <property type="evidence" value="ECO:0007669"/>
    <property type="project" value="InterPro"/>
</dbReference>
<dbReference type="GO" id="GO:0005737">
    <property type="term" value="C:cytoplasm"/>
    <property type="evidence" value="ECO:0007669"/>
    <property type="project" value="UniProtKB-SubCell"/>
</dbReference>
<evidence type="ECO:0000256" key="12">
    <source>
        <dbReference type="ARBA" id="ARBA00048573"/>
    </source>
</evidence>
<dbReference type="InterPro" id="IPR008925">
    <property type="entry name" value="aa_tRNA-synth_I_cd-bd_sf"/>
</dbReference>
<comment type="subcellular location">
    <subcellularLocation>
        <location evidence="1">Cytoplasm</location>
    </subcellularLocation>
</comment>
<evidence type="ECO:0000256" key="2">
    <source>
        <dbReference type="ARBA" id="ARBA00005594"/>
    </source>
</evidence>
<comment type="similarity">
    <text evidence="2">Belongs to the class-I aminoacyl-tRNA synthetase family.</text>
</comment>
<sequence length="570" mass="67170">MSDNFPVHWLEEIIEKILARKEPIITLATGKTPSGYIHLGILREIIICDSIRRILEKKGKMVKFYLFIDSLDAAKRFPDYIEEDFQKNHIGKPFSYIPCPFKESKCDSYAHHFGNDLTSTLVDFGIKTEIIWSHELYKTKEMQEKIKIALENTKKIKKIIKKYILPTLDDEKKDTFIEMQKNWIPVMVICERCNKIQYLEEDGSIKPNRVINYFKDEIKVSYVCSACNHYGKLSIYSGRLKLNWRVDWPAKWAIYKTTCEPAGKDHSVKGGAYDTGIELCQEVYNFIGPVKVAYEWLRLGDRDMKTSKGIVFTPKKYLELATPEVFRTIILRTNPTKHIAFRIEEIPQYYDYYDRMEDIYFSELKGEKEENKNLRYIFPLTQIRKISNKRTTRIPFNLIIFLSQIQNILSIEQLYEKAKDATQIENFENGISLVQFRKLISQTTNWITTIKGTIENEHDEKVKREMLRKINIFTIPEKFDSEILSRLNENQKKGIDLLRKYLIENDPLDPDLIQNKIFTIAKNDLNIPPRKLFETIYKIILGKKFGPRLGSFLSLLDKNWLLERLNIEML</sequence>
<keyword evidence="8" id="KW-0067">ATP-binding</keyword>
<dbReference type="Pfam" id="PF01921">
    <property type="entry name" value="tRNA-synt_1f"/>
    <property type="match status" value="1"/>
</dbReference>
<evidence type="ECO:0000256" key="8">
    <source>
        <dbReference type="ARBA" id="ARBA00022840"/>
    </source>
</evidence>
<evidence type="ECO:0000256" key="4">
    <source>
        <dbReference type="ARBA" id="ARBA00015745"/>
    </source>
</evidence>
<dbReference type="Gene3D" id="1.10.10.770">
    <property type="match status" value="1"/>
</dbReference>
<dbReference type="SUPFAM" id="SSF48163">
    <property type="entry name" value="An anticodon-binding domain of class I aminoacyl-tRNA synthetases"/>
    <property type="match status" value="1"/>
</dbReference>
<evidence type="ECO:0000256" key="5">
    <source>
        <dbReference type="ARBA" id="ARBA00022490"/>
    </source>
</evidence>
<evidence type="ECO:0000256" key="11">
    <source>
        <dbReference type="ARBA" id="ARBA00030563"/>
    </source>
</evidence>
<protein>
    <recommendedName>
        <fullName evidence="4">Lysine--tRNA ligase</fullName>
        <ecNumber evidence="3">6.1.1.6</ecNumber>
    </recommendedName>
    <alternativeName>
        <fullName evidence="11">Lysyl-tRNA synthetase</fullName>
    </alternativeName>
</protein>
<keyword evidence="5" id="KW-0963">Cytoplasm</keyword>
<comment type="caution">
    <text evidence="13">The sequence shown here is derived from an EMBL/GenBank/DDBJ whole genome shotgun (WGS) entry which is preliminary data.</text>
</comment>
<dbReference type="GO" id="GO:0000049">
    <property type="term" value="F:tRNA binding"/>
    <property type="evidence" value="ECO:0007669"/>
    <property type="project" value="InterPro"/>
</dbReference>
<dbReference type="PANTHER" id="PTHR37940:SF1">
    <property type="entry name" value="LYSINE--TRNA LIGASE"/>
    <property type="match status" value="1"/>
</dbReference>
<evidence type="ECO:0000256" key="3">
    <source>
        <dbReference type="ARBA" id="ARBA00013166"/>
    </source>
</evidence>
<dbReference type="InterPro" id="IPR002904">
    <property type="entry name" value="Lys-tRNA-ligase"/>
</dbReference>
<dbReference type="InterPro" id="IPR020751">
    <property type="entry name" value="aa-tRNA-synth_I_codon-bd_sub2"/>
</dbReference>
<dbReference type="EMBL" id="LAZR01005149">
    <property type="protein sequence ID" value="KKN02430.1"/>
    <property type="molecule type" value="Genomic_DNA"/>
</dbReference>
<dbReference type="GO" id="GO:0005524">
    <property type="term" value="F:ATP binding"/>
    <property type="evidence" value="ECO:0007669"/>
    <property type="project" value="UniProtKB-KW"/>
</dbReference>
<dbReference type="EC" id="6.1.1.6" evidence="3"/>
<dbReference type="SUPFAM" id="SSF52374">
    <property type="entry name" value="Nucleotidylyl transferase"/>
    <property type="match status" value="1"/>
</dbReference>
<keyword evidence="6" id="KW-0436">Ligase</keyword>
<evidence type="ECO:0000256" key="10">
    <source>
        <dbReference type="ARBA" id="ARBA00023146"/>
    </source>
</evidence>
<dbReference type="Gene3D" id="1.10.10.350">
    <property type="match status" value="1"/>
</dbReference>
<comment type="catalytic activity">
    <reaction evidence="12">
        <text>tRNA(Lys) + L-lysine + ATP = L-lysyl-tRNA(Lys) + AMP + diphosphate</text>
        <dbReference type="Rhea" id="RHEA:20792"/>
        <dbReference type="Rhea" id="RHEA-COMP:9696"/>
        <dbReference type="Rhea" id="RHEA-COMP:9697"/>
        <dbReference type="ChEBI" id="CHEBI:30616"/>
        <dbReference type="ChEBI" id="CHEBI:32551"/>
        <dbReference type="ChEBI" id="CHEBI:33019"/>
        <dbReference type="ChEBI" id="CHEBI:78442"/>
        <dbReference type="ChEBI" id="CHEBI:78529"/>
        <dbReference type="ChEBI" id="CHEBI:456215"/>
        <dbReference type="EC" id="6.1.1.6"/>
    </reaction>
</comment>